<dbReference type="Pfam" id="PF13347">
    <property type="entry name" value="MFS_2"/>
    <property type="match status" value="1"/>
</dbReference>
<feature type="transmembrane region" description="Helical" evidence="6">
    <location>
        <begin position="73"/>
        <end position="93"/>
    </location>
</feature>
<evidence type="ECO:0000313" key="8">
    <source>
        <dbReference type="Proteomes" id="UP000732380"/>
    </source>
</evidence>
<dbReference type="Gene3D" id="1.20.1250.20">
    <property type="entry name" value="MFS general substrate transporter like domains"/>
    <property type="match status" value="1"/>
</dbReference>
<gene>
    <name evidence="7" type="ORF">E4U13_007689</name>
</gene>
<evidence type="ECO:0000256" key="4">
    <source>
        <dbReference type="ARBA" id="ARBA00022989"/>
    </source>
</evidence>
<feature type="transmembrane region" description="Helical" evidence="6">
    <location>
        <begin position="380"/>
        <end position="408"/>
    </location>
</feature>
<dbReference type="PANTHER" id="PTHR19432">
    <property type="entry name" value="SUGAR TRANSPORTER"/>
    <property type="match status" value="1"/>
</dbReference>
<keyword evidence="5 6" id="KW-0472">Membrane</keyword>
<feature type="transmembrane region" description="Helical" evidence="6">
    <location>
        <begin position="105"/>
        <end position="131"/>
    </location>
</feature>
<evidence type="ECO:0000256" key="1">
    <source>
        <dbReference type="ARBA" id="ARBA00004141"/>
    </source>
</evidence>
<feature type="transmembrane region" description="Helical" evidence="6">
    <location>
        <begin position="188"/>
        <end position="211"/>
    </location>
</feature>
<dbReference type="GO" id="GO:0005886">
    <property type="term" value="C:plasma membrane"/>
    <property type="evidence" value="ECO:0007669"/>
    <property type="project" value="TreeGrafter"/>
</dbReference>
<evidence type="ECO:0000313" key="7">
    <source>
        <dbReference type="EMBL" id="KAG6119417.1"/>
    </source>
</evidence>
<keyword evidence="8" id="KW-1185">Reference proteome</keyword>
<evidence type="ECO:0000256" key="6">
    <source>
        <dbReference type="SAM" id="Phobius"/>
    </source>
</evidence>
<feature type="transmembrane region" description="Helical" evidence="6">
    <location>
        <begin position="439"/>
        <end position="460"/>
    </location>
</feature>
<keyword evidence="3 6" id="KW-0812">Transmembrane</keyword>
<protein>
    <recommendedName>
        <fullName evidence="9">General alpha-glucoside permease</fullName>
    </recommendedName>
</protein>
<evidence type="ECO:0008006" key="9">
    <source>
        <dbReference type="Google" id="ProtNLM"/>
    </source>
</evidence>
<feature type="transmembrane region" description="Helical" evidence="6">
    <location>
        <begin position="356"/>
        <end position="374"/>
    </location>
</feature>
<comment type="subcellular location">
    <subcellularLocation>
        <location evidence="1">Membrane</location>
        <topology evidence="1">Multi-pass membrane protein</topology>
    </subcellularLocation>
</comment>
<sequence>MDSDSDSNIELEPWNSEAKLGAASTSLSRIRQSVYFLPLTIGLSGLQAVFALVFSNGSAYLSSLGIDGPVLSLVWSVGPICGLILQPCFGILSDRCQSSWGRRKPFIFFGALGSVASLLSLASAEVLGNGIARIISPSQLPDIEERNTLPAILAIISIVTLNISVQALQCGLRAIIVDTVRPRQQQTANAWAGVLVSLTNVLCYGLSFSNLRRGLGSEISSQFAILCVITSAILAITVAVTCLTVREDRDGTVLEIYTRDDGRRNFIKSTLFDLCAGFSRMAPGIHKASDVSRTNSEDHPHTESQFSASQIGSLGLLIFSSISLVTGVAVPHFTAHGSAVSARNSRDDREHAIRRLWAASQLLFATAMLLTYLVTSVGQAFFLVGLSGISWAVTIWAPHAIIGAYASAGMSLTRAERRLAVAEDSFEMRSGIIVGLHNAAVSAPQIVSAVCCSFLFWVLDGVSADIIGWAFRMAAISAFAAAWLIANSED</sequence>
<organism evidence="7 8">
    <name type="scientific">Claviceps humidiphila</name>
    <dbReference type="NCBI Taxonomy" id="1294629"/>
    <lineage>
        <taxon>Eukaryota</taxon>
        <taxon>Fungi</taxon>
        <taxon>Dikarya</taxon>
        <taxon>Ascomycota</taxon>
        <taxon>Pezizomycotina</taxon>
        <taxon>Sordariomycetes</taxon>
        <taxon>Hypocreomycetidae</taxon>
        <taxon>Hypocreales</taxon>
        <taxon>Clavicipitaceae</taxon>
        <taxon>Claviceps</taxon>
    </lineage>
</organism>
<feature type="transmembrane region" description="Helical" evidence="6">
    <location>
        <begin position="151"/>
        <end position="176"/>
    </location>
</feature>
<feature type="transmembrane region" description="Helical" evidence="6">
    <location>
        <begin position="223"/>
        <end position="245"/>
    </location>
</feature>
<keyword evidence="2" id="KW-0813">Transport</keyword>
<dbReference type="PANTHER" id="PTHR19432:SF35">
    <property type="entry name" value="SOLUTE CARRIER FAMILY 45 MEMBER 3 ISOFORM X1"/>
    <property type="match status" value="1"/>
</dbReference>
<name>A0A9P7Q6E4_9HYPO</name>
<feature type="transmembrane region" description="Helical" evidence="6">
    <location>
        <begin position="34"/>
        <end position="53"/>
    </location>
</feature>
<evidence type="ECO:0000256" key="3">
    <source>
        <dbReference type="ARBA" id="ARBA00022692"/>
    </source>
</evidence>
<dbReference type="EMBL" id="SRQM01000079">
    <property type="protein sequence ID" value="KAG6119417.1"/>
    <property type="molecule type" value="Genomic_DNA"/>
</dbReference>
<dbReference type="AlphaFoldDB" id="A0A9P7Q6E4"/>
<feature type="transmembrane region" description="Helical" evidence="6">
    <location>
        <begin position="466"/>
        <end position="486"/>
    </location>
</feature>
<dbReference type="SUPFAM" id="SSF103473">
    <property type="entry name" value="MFS general substrate transporter"/>
    <property type="match status" value="1"/>
</dbReference>
<proteinExistence type="predicted"/>
<dbReference type="InterPro" id="IPR036259">
    <property type="entry name" value="MFS_trans_sf"/>
</dbReference>
<accession>A0A9P7Q6E4</accession>
<dbReference type="Proteomes" id="UP000732380">
    <property type="component" value="Unassembled WGS sequence"/>
</dbReference>
<reference evidence="7 8" key="1">
    <citation type="journal article" date="2020" name="bioRxiv">
        <title>Whole genome comparisons of ergot fungi reveals the divergence and evolution of species within the genus Claviceps are the result of varying mechanisms driving genome evolution and host range expansion.</title>
        <authorList>
            <person name="Wyka S.A."/>
            <person name="Mondo S.J."/>
            <person name="Liu M."/>
            <person name="Dettman J."/>
            <person name="Nalam V."/>
            <person name="Broders K.D."/>
        </authorList>
    </citation>
    <scope>NUCLEOTIDE SEQUENCE [LARGE SCALE GENOMIC DNA]</scope>
    <source>
        <strain evidence="7 8">LM576</strain>
    </source>
</reference>
<dbReference type="GO" id="GO:0008506">
    <property type="term" value="F:sucrose:proton symporter activity"/>
    <property type="evidence" value="ECO:0007669"/>
    <property type="project" value="TreeGrafter"/>
</dbReference>
<feature type="transmembrane region" description="Helical" evidence="6">
    <location>
        <begin position="314"/>
        <end position="335"/>
    </location>
</feature>
<evidence type="ECO:0000256" key="5">
    <source>
        <dbReference type="ARBA" id="ARBA00023136"/>
    </source>
</evidence>
<evidence type="ECO:0000256" key="2">
    <source>
        <dbReference type="ARBA" id="ARBA00022448"/>
    </source>
</evidence>
<keyword evidence="4 6" id="KW-1133">Transmembrane helix</keyword>
<comment type="caution">
    <text evidence="7">The sequence shown here is derived from an EMBL/GenBank/DDBJ whole genome shotgun (WGS) entry which is preliminary data.</text>
</comment>